<evidence type="ECO:0000313" key="2">
    <source>
        <dbReference type="EMBL" id="WMT80381.1"/>
    </source>
</evidence>
<name>A0ABY9PZN5_9FIRM</name>
<keyword evidence="1" id="KW-1133">Transmembrane helix</keyword>
<keyword evidence="1" id="KW-0472">Membrane</keyword>
<feature type="transmembrane region" description="Helical" evidence="1">
    <location>
        <begin position="42"/>
        <end position="65"/>
    </location>
</feature>
<keyword evidence="3" id="KW-1185">Reference proteome</keyword>
<feature type="transmembrane region" description="Helical" evidence="1">
    <location>
        <begin position="105"/>
        <end position="127"/>
    </location>
</feature>
<accession>A0ABY9PZN5</accession>
<protein>
    <submittedName>
        <fullName evidence="2">Uncharacterized protein</fullName>
    </submittedName>
</protein>
<proteinExistence type="predicted"/>
<gene>
    <name evidence="2" type="ORF">TEMA_06970</name>
</gene>
<feature type="transmembrane region" description="Helical" evidence="1">
    <location>
        <begin position="77"/>
        <end position="99"/>
    </location>
</feature>
<reference evidence="2 3" key="1">
    <citation type="submission" date="2022-07" db="EMBL/GenBank/DDBJ databases">
        <title>Genome sequence of Terrisporobacter mayombei DSM6539.</title>
        <authorList>
            <person name="Boeer T."/>
            <person name="Bengelsdorf F.R."/>
            <person name="Daniel R."/>
            <person name="Poehlein A."/>
        </authorList>
    </citation>
    <scope>NUCLEOTIDE SEQUENCE [LARGE SCALE GENOMIC DNA]</scope>
    <source>
        <strain evidence="2 3">DSM 6539</strain>
    </source>
</reference>
<organism evidence="2 3">
    <name type="scientific">Terrisporobacter mayombei</name>
    <dbReference type="NCBI Taxonomy" id="1541"/>
    <lineage>
        <taxon>Bacteria</taxon>
        <taxon>Bacillati</taxon>
        <taxon>Bacillota</taxon>
        <taxon>Clostridia</taxon>
        <taxon>Peptostreptococcales</taxon>
        <taxon>Peptostreptococcaceae</taxon>
        <taxon>Terrisporobacter</taxon>
    </lineage>
</organism>
<feature type="transmembrane region" description="Helical" evidence="1">
    <location>
        <begin position="12"/>
        <end position="30"/>
    </location>
</feature>
<dbReference type="EMBL" id="CP101637">
    <property type="protein sequence ID" value="WMT80381.1"/>
    <property type="molecule type" value="Genomic_DNA"/>
</dbReference>
<dbReference type="Proteomes" id="UP001235030">
    <property type="component" value="Chromosome"/>
</dbReference>
<sequence length="136" mass="15786">MANDKLVKFNRIFLGVIVALTILLILVYIFDNKINNEIIQKFLSIYFISFLLFLVCMLIATLIQLKNLNKRDLKGRIIKFVKGFVCYFLFLGLLSIFFKPDNIDLFNIVAISFGGSFGFNFLDLLFFKKTSESNWS</sequence>
<evidence type="ECO:0000256" key="1">
    <source>
        <dbReference type="SAM" id="Phobius"/>
    </source>
</evidence>
<dbReference type="RefSeq" id="WP_228104631.1">
    <property type="nucleotide sequence ID" value="NZ_CP101637.1"/>
</dbReference>
<evidence type="ECO:0000313" key="3">
    <source>
        <dbReference type="Proteomes" id="UP001235030"/>
    </source>
</evidence>
<keyword evidence="1" id="KW-0812">Transmembrane</keyword>